<evidence type="ECO:0000259" key="4">
    <source>
        <dbReference type="PROSITE" id="PS50127"/>
    </source>
</evidence>
<dbReference type="PANTHER" id="PTHR46116">
    <property type="entry name" value="(E3-INDEPENDENT) E2 UBIQUITIN-CONJUGATING ENZYME"/>
    <property type="match status" value="1"/>
</dbReference>
<dbReference type="Pfam" id="PF00179">
    <property type="entry name" value="UQ_con"/>
    <property type="match status" value="1"/>
</dbReference>
<evidence type="ECO:0000256" key="1">
    <source>
        <dbReference type="ARBA" id="ARBA00022679"/>
    </source>
</evidence>
<dbReference type="Gene3D" id="3.10.110.10">
    <property type="entry name" value="Ubiquitin Conjugating Enzyme"/>
    <property type="match status" value="1"/>
</dbReference>
<feature type="domain" description="UBC core" evidence="4">
    <location>
        <begin position="61"/>
        <end position="226"/>
    </location>
</feature>
<dbReference type="Proteomes" id="UP001177140">
    <property type="component" value="Unassembled WGS sequence"/>
</dbReference>
<keyword evidence="2" id="KW-0833">Ubl conjugation pathway</keyword>
<dbReference type="InterPro" id="IPR016135">
    <property type="entry name" value="UBQ-conjugating_enzyme/RWD"/>
</dbReference>
<name>A0AA41S302_PAPNU</name>
<protein>
    <recommendedName>
        <fullName evidence="4">UBC core domain-containing protein</fullName>
    </recommendedName>
</protein>
<evidence type="ECO:0000313" key="5">
    <source>
        <dbReference type="EMBL" id="MCL7028439.1"/>
    </source>
</evidence>
<dbReference type="PANTHER" id="PTHR46116:SF19">
    <property type="entry name" value="UBIQUITIN-CONJUGATING ENZYME FAMILY PROTEIN"/>
    <property type="match status" value="1"/>
</dbReference>
<feature type="region of interest" description="Disordered" evidence="3">
    <location>
        <begin position="294"/>
        <end position="358"/>
    </location>
</feature>
<dbReference type="SUPFAM" id="SSF54495">
    <property type="entry name" value="UBC-like"/>
    <property type="match status" value="1"/>
</dbReference>
<dbReference type="PROSITE" id="PS50127">
    <property type="entry name" value="UBC_2"/>
    <property type="match status" value="1"/>
</dbReference>
<feature type="region of interest" description="Disordered" evidence="3">
    <location>
        <begin position="1"/>
        <end position="24"/>
    </location>
</feature>
<evidence type="ECO:0000256" key="3">
    <source>
        <dbReference type="SAM" id="MobiDB-lite"/>
    </source>
</evidence>
<feature type="compositionally biased region" description="Basic and acidic residues" evidence="3">
    <location>
        <begin position="10"/>
        <end position="24"/>
    </location>
</feature>
<dbReference type="AlphaFoldDB" id="A0AA41S302"/>
<dbReference type="InterPro" id="IPR000608">
    <property type="entry name" value="UBC"/>
</dbReference>
<keyword evidence="1" id="KW-0808">Transferase</keyword>
<keyword evidence="6" id="KW-1185">Reference proteome</keyword>
<gene>
    <name evidence="5" type="ORF">MKW94_022286</name>
</gene>
<organism evidence="5 6">
    <name type="scientific">Papaver nudicaule</name>
    <name type="common">Iceland poppy</name>
    <dbReference type="NCBI Taxonomy" id="74823"/>
    <lineage>
        <taxon>Eukaryota</taxon>
        <taxon>Viridiplantae</taxon>
        <taxon>Streptophyta</taxon>
        <taxon>Embryophyta</taxon>
        <taxon>Tracheophyta</taxon>
        <taxon>Spermatophyta</taxon>
        <taxon>Magnoliopsida</taxon>
        <taxon>Ranunculales</taxon>
        <taxon>Papaveraceae</taxon>
        <taxon>Papaveroideae</taxon>
        <taxon>Papaver</taxon>
    </lineage>
</organism>
<evidence type="ECO:0000313" key="6">
    <source>
        <dbReference type="Proteomes" id="UP001177140"/>
    </source>
</evidence>
<evidence type="ECO:0000256" key="2">
    <source>
        <dbReference type="ARBA" id="ARBA00022786"/>
    </source>
</evidence>
<dbReference type="EMBL" id="JAJJMA010079548">
    <property type="protein sequence ID" value="MCL7028439.1"/>
    <property type="molecule type" value="Genomic_DNA"/>
</dbReference>
<reference evidence="5" key="1">
    <citation type="submission" date="2022-03" db="EMBL/GenBank/DDBJ databases">
        <title>A functionally conserved STORR gene fusion in Papaver species that diverged 16.8 million years ago.</title>
        <authorList>
            <person name="Catania T."/>
        </authorList>
    </citation>
    <scope>NUCLEOTIDE SEQUENCE</scope>
    <source>
        <strain evidence="5">S-191538</strain>
    </source>
</reference>
<sequence>MKSSEVQGEQMERSSGKENRLKRDEEEFLRQKKFNQFDVIENDDRLVLHFDEDHRAGEEDFRTKKIMEEWRILKKGLPPTIFVRAYKGHYDFLRAAIIGGTSMPYCHGLFFFDIKFPASYPNEPPIVTYHSCGFRLHHNLELDGKVCLSLLNTSKKESEKEWNKDLSKSNVLEVLLSIQERILNSRPYFDKPNKQTLPLPSWLYNKEEKSKAYNEGIFALNCQTMVKIMHKPPKDFEFFVGQFFRDRVRAEAILRACPGDLYPKFYQAFRKDESLWSVLENFQSPAALLELGKGSKAKKAKKNQDVEGSKSRKNQDVKGLKVKKNPEVKGLKVKKNPDVKESKMKKNQQEKDRKVKKTTLHYGNVKIILM</sequence>
<proteinExistence type="predicted"/>
<feature type="compositionally biased region" description="Basic and acidic residues" evidence="3">
    <location>
        <begin position="302"/>
        <end position="353"/>
    </location>
</feature>
<dbReference type="GO" id="GO:0061631">
    <property type="term" value="F:ubiquitin conjugating enzyme activity"/>
    <property type="evidence" value="ECO:0007669"/>
    <property type="project" value="TreeGrafter"/>
</dbReference>
<accession>A0AA41S302</accession>
<comment type="caution">
    <text evidence="5">The sequence shown here is derived from an EMBL/GenBank/DDBJ whole genome shotgun (WGS) entry which is preliminary data.</text>
</comment>
<dbReference type="SMART" id="SM00212">
    <property type="entry name" value="UBCc"/>
    <property type="match status" value="1"/>
</dbReference>